<evidence type="ECO:0000313" key="2">
    <source>
        <dbReference type="Proteomes" id="UP000235916"/>
    </source>
</evidence>
<comment type="caution">
    <text evidence="1">The sequence shown here is derived from an EMBL/GenBank/DDBJ whole genome shotgun (WGS) entry which is preliminary data.</text>
</comment>
<accession>A0A2N8L367</accession>
<protein>
    <recommendedName>
        <fullName evidence="3">Twin-arginine translocation pathway signal protein</fullName>
    </recommendedName>
</protein>
<sequence length="169" mass="18035">MQRRRFLKLGLGATALLAVAGAGTALLSKPGLIEGRLSAPSRQLMRAITVAVCGDLLPPEGPAREARLARHMDQLDRQIAGFPPALRGDLGQLLTLLGTAPGRLGLMGLRSPWAEASAAEVQARLQVMGHSSLALRQQVFHALRDLNCLVFFNDPASWALVGYPGPRTN</sequence>
<dbReference type="Proteomes" id="UP000235916">
    <property type="component" value="Unassembled WGS sequence"/>
</dbReference>
<name>A0A2N8L367_9BURK</name>
<dbReference type="AlphaFoldDB" id="A0A2N8L367"/>
<keyword evidence="2" id="KW-1185">Reference proteome</keyword>
<proteinExistence type="predicted"/>
<evidence type="ECO:0008006" key="3">
    <source>
        <dbReference type="Google" id="ProtNLM"/>
    </source>
</evidence>
<organism evidence="1 2">
    <name type="scientific">Kinneretia aquatilis</name>
    <dbReference type="NCBI Taxonomy" id="2070761"/>
    <lineage>
        <taxon>Bacteria</taxon>
        <taxon>Pseudomonadati</taxon>
        <taxon>Pseudomonadota</taxon>
        <taxon>Betaproteobacteria</taxon>
        <taxon>Burkholderiales</taxon>
        <taxon>Sphaerotilaceae</taxon>
        <taxon>Roseateles</taxon>
    </lineage>
</organism>
<reference evidence="1 2" key="1">
    <citation type="submission" date="2018-01" db="EMBL/GenBank/DDBJ databases">
        <title>Draft genome sequence of Paucibacter aquatile CR182 isolated from freshwater of the Nakdong River.</title>
        <authorList>
            <person name="Choi A."/>
            <person name="Chung E.J."/>
        </authorList>
    </citation>
    <scope>NUCLEOTIDE SEQUENCE [LARGE SCALE GENOMIC DNA]</scope>
    <source>
        <strain evidence="1 2">CR182</strain>
    </source>
</reference>
<gene>
    <name evidence="1" type="ORF">C1O66_01790</name>
</gene>
<dbReference type="EMBL" id="POSP01000001">
    <property type="protein sequence ID" value="PND40144.1"/>
    <property type="molecule type" value="Genomic_DNA"/>
</dbReference>
<evidence type="ECO:0000313" key="1">
    <source>
        <dbReference type="EMBL" id="PND40144.1"/>
    </source>
</evidence>